<reference evidence="4" key="1">
    <citation type="submission" date="2016-10" db="EMBL/GenBank/DDBJ databases">
        <authorList>
            <person name="Varghese N."/>
            <person name="Submissions S."/>
        </authorList>
    </citation>
    <scope>NUCLEOTIDE SEQUENCE [LARGE SCALE GENOMIC DNA]</scope>
    <source>
        <strain evidence="4">DSM 15363</strain>
    </source>
</reference>
<dbReference type="RefSeq" id="WP_092470464.1">
    <property type="nucleotide sequence ID" value="NZ_FNCZ01000010.1"/>
</dbReference>
<keyword evidence="4" id="KW-1185">Reference proteome</keyword>
<dbReference type="OrthoDB" id="1433593at2"/>
<dbReference type="Gene3D" id="2.40.128.270">
    <property type="match status" value="1"/>
</dbReference>
<dbReference type="InterPro" id="IPR026444">
    <property type="entry name" value="Secre_tail"/>
</dbReference>
<dbReference type="NCBIfam" id="TIGR04183">
    <property type="entry name" value="Por_Secre_tail"/>
    <property type="match status" value="1"/>
</dbReference>
<evidence type="ECO:0000259" key="2">
    <source>
        <dbReference type="Pfam" id="PF03724"/>
    </source>
</evidence>
<accession>A0A1G8K9C5</accession>
<evidence type="ECO:0000256" key="1">
    <source>
        <dbReference type="ARBA" id="ARBA00022729"/>
    </source>
</evidence>
<protein>
    <submittedName>
        <fullName evidence="3">Por secretion system C-terminal sorting domain-containing protein</fullName>
    </submittedName>
</protein>
<evidence type="ECO:0000313" key="4">
    <source>
        <dbReference type="Proteomes" id="UP000199492"/>
    </source>
</evidence>
<dbReference type="STRING" id="262004.SAMN04489796_110112"/>
<dbReference type="InterPro" id="IPR038670">
    <property type="entry name" value="HslJ-like_sf"/>
</dbReference>
<keyword evidence="1" id="KW-0732">Signal</keyword>
<dbReference type="InterPro" id="IPR005184">
    <property type="entry name" value="DUF306_Meta_HslJ"/>
</dbReference>
<dbReference type="EMBL" id="FNCZ01000010">
    <property type="protein sequence ID" value="SDI40058.1"/>
    <property type="molecule type" value="Genomic_DNA"/>
</dbReference>
<dbReference type="Pfam" id="PF03724">
    <property type="entry name" value="META"/>
    <property type="match status" value="1"/>
</dbReference>
<name>A0A1G8K9C5_9FLAO</name>
<dbReference type="AlphaFoldDB" id="A0A1G8K9C5"/>
<feature type="domain" description="DUF306" evidence="2">
    <location>
        <begin position="161"/>
        <end position="252"/>
    </location>
</feature>
<dbReference type="Proteomes" id="UP000199492">
    <property type="component" value="Unassembled WGS sequence"/>
</dbReference>
<proteinExistence type="predicted"/>
<evidence type="ECO:0000313" key="3">
    <source>
        <dbReference type="EMBL" id="SDI40058.1"/>
    </source>
</evidence>
<sequence length="370" mass="41656">MKQSYATLILFLCFTIVINSQNFIGNWNVISIESNGNTINLPSTVTTPPNIEFHNSFSSAPLDQYWGRYIYGNGICNSFTSYFENEQNNAISLIPYFETTDNTCATTEETDFENLYFSILQEPGNLTYSFTNDLHNLSIINSLGDIINLGREDAPTNHLSGEWFLHSIWEFDILLENTFDPNLNIFFSDDIINGQSEFYGNSTCNGFNGTYDNPIQPNSFIRRSIAWTLLMCEPNAAGSFEMSYIQSLSNIPEDIFTFEITGSGSDAMLTIYNSNGSELNYGRQTLSINSFTEQKTKLITDVSNHILQLISDVPLVNNPYAIYDISGRLMTSADLDESQNIEIGTLASGSYILKIISSQNQTESFKFLKR</sequence>
<gene>
    <name evidence="3" type="ORF">SAMN04489796_110112</name>
</gene>
<organism evidence="3 4">
    <name type="scientific">Winogradskyella thalassocola</name>
    <dbReference type="NCBI Taxonomy" id="262004"/>
    <lineage>
        <taxon>Bacteria</taxon>
        <taxon>Pseudomonadati</taxon>
        <taxon>Bacteroidota</taxon>
        <taxon>Flavobacteriia</taxon>
        <taxon>Flavobacteriales</taxon>
        <taxon>Flavobacteriaceae</taxon>
        <taxon>Winogradskyella</taxon>
    </lineage>
</organism>